<dbReference type="AlphaFoldDB" id="A0A926CZ86"/>
<dbReference type="Gene3D" id="3.90.1150.60">
    <property type="entry name" value="Methioning gamme-lyase, C-terminal domain"/>
    <property type="match status" value="1"/>
</dbReference>
<comment type="caution">
    <text evidence="1">The sequence shown here is derived from an EMBL/GenBank/DDBJ whole genome shotgun (WGS) entry which is preliminary data.</text>
</comment>
<dbReference type="InterPro" id="IPR015424">
    <property type="entry name" value="PyrdxlP-dep_Trfase"/>
</dbReference>
<organism evidence="1 2">
    <name type="scientific">Luoshenia tenuis</name>
    <dbReference type="NCBI Taxonomy" id="2763654"/>
    <lineage>
        <taxon>Bacteria</taxon>
        <taxon>Bacillati</taxon>
        <taxon>Bacillota</taxon>
        <taxon>Clostridia</taxon>
        <taxon>Christensenellales</taxon>
        <taxon>Christensenellaceae</taxon>
        <taxon>Luoshenia</taxon>
    </lineage>
</organism>
<dbReference type="InterPro" id="IPR009651">
    <property type="entry name" value="Met_g_lyase_put"/>
</dbReference>
<evidence type="ECO:0000313" key="1">
    <source>
        <dbReference type="EMBL" id="MBC8528833.1"/>
    </source>
</evidence>
<dbReference type="EMBL" id="JACRSO010000002">
    <property type="protein sequence ID" value="MBC8528833.1"/>
    <property type="molecule type" value="Genomic_DNA"/>
</dbReference>
<dbReference type="SUPFAM" id="SSF53383">
    <property type="entry name" value="PLP-dependent transferases"/>
    <property type="match status" value="1"/>
</dbReference>
<dbReference type="Pfam" id="PF06838">
    <property type="entry name" value="Met_gamma_lyase"/>
    <property type="match status" value="1"/>
</dbReference>
<proteinExistence type="predicted"/>
<reference evidence="1" key="1">
    <citation type="submission" date="2020-08" db="EMBL/GenBank/DDBJ databases">
        <title>Genome public.</title>
        <authorList>
            <person name="Liu C."/>
            <person name="Sun Q."/>
        </authorList>
    </citation>
    <scope>NUCLEOTIDE SEQUENCE</scope>
    <source>
        <strain evidence="1">NSJ-44</strain>
    </source>
</reference>
<protein>
    <submittedName>
        <fullName evidence="1">Methionine gamma-lyase family protein</fullName>
    </submittedName>
</protein>
<dbReference type="PANTHER" id="PTHR46658:SF1">
    <property type="entry name" value="CYS OR MET METABOLISM PYRIDOXAL-PHOSPHATE-DEPENDENT ENZYME"/>
    <property type="match status" value="1"/>
</dbReference>
<keyword evidence="2" id="KW-1185">Reference proteome</keyword>
<dbReference type="Gene3D" id="3.40.640.10">
    <property type="entry name" value="Type I PLP-dependent aspartate aminotransferase-like (Major domain)"/>
    <property type="match status" value="1"/>
</dbReference>
<accession>A0A926CZ86</accession>
<dbReference type="InterPro" id="IPR015421">
    <property type="entry name" value="PyrdxlP-dep_Trfase_major"/>
</dbReference>
<dbReference type="PANTHER" id="PTHR46658">
    <property type="entry name" value="CYS OR MET METABOLISM PYRIDOXAL-PHOSPHATE-DEPENDENT ENZYME"/>
    <property type="match status" value="1"/>
</dbReference>
<dbReference type="Proteomes" id="UP000654279">
    <property type="component" value="Unassembled WGS sequence"/>
</dbReference>
<gene>
    <name evidence="1" type="ORF">H8699_05285</name>
</gene>
<evidence type="ECO:0000313" key="2">
    <source>
        <dbReference type="Proteomes" id="UP000654279"/>
    </source>
</evidence>
<sequence length="424" mass="46253">MQAIGALWHISPAVLEAVSKAEMRAKRAQSLIDEVAKVNQARVLAAFQKEKVALRHFAPTSGYGYDDTGRDTLDALFADVLGTEDALVRPQIASGTHALGLALFGLLRPGDKMFSIAGAPYDTLEDVIGMKSNRDGSLSSWGVGYLQSALNDEAEFDLEYIRLCLEKEESIRLIFIQRSRGYAWRPSLSVQKIDEVIRYIRQIRDDVCIVVDNCYGEFTQTREPQADVLVGSLIKNPGGGLAPTGGYIAGKKACVEKIAERFTTPGIGKEVGSYYASYQPFYQGLFMAPTVVAASLKTAELFGHLYSNLGFDVLPKPGDSRYDIIQSIRFGAPDPLIAFCQGIQTASPVDSFVVPEPWDMPGYQHQVIMAAGAFTQGASIEMSADGPIRPPYTAYFQGGLTYEHGLLGALVSLQKMVDQKIVKL</sequence>
<name>A0A926CZ86_9FIRM</name>